<sequence>MVTLGATSWAPLAQSQTVLERLDPPTRAAVLMAVIGLVLLGLALVVLTMIGGRWLRRVARDRPATQAIESKKKAYRASTSQPVARSNGLTGDTAPGEDSSSETTA</sequence>
<keyword evidence="2" id="KW-0812">Transmembrane</keyword>
<dbReference type="AlphaFoldDB" id="A0A5C5ZNA5"/>
<dbReference type="RefSeq" id="WP_146399770.1">
    <property type="nucleotide sequence ID" value="NZ_SJPQ01000002.1"/>
</dbReference>
<evidence type="ECO:0000256" key="1">
    <source>
        <dbReference type="SAM" id="MobiDB-lite"/>
    </source>
</evidence>
<feature type="compositionally biased region" description="Polar residues" evidence="1">
    <location>
        <begin position="77"/>
        <end position="90"/>
    </location>
</feature>
<evidence type="ECO:0000256" key="2">
    <source>
        <dbReference type="SAM" id="Phobius"/>
    </source>
</evidence>
<organism evidence="3 4">
    <name type="scientific">Pseudobythopirellula maris</name>
    <dbReference type="NCBI Taxonomy" id="2527991"/>
    <lineage>
        <taxon>Bacteria</taxon>
        <taxon>Pseudomonadati</taxon>
        <taxon>Planctomycetota</taxon>
        <taxon>Planctomycetia</taxon>
        <taxon>Pirellulales</taxon>
        <taxon>Lacipirellulaceae</taxon>
        <taxon>Pseudobythopirellula</taxon>
    </lineage>
</organism>
<keyword evidence="4" id="KW-1185">Reference proteome</keyword>
<evidence type="ECO:0000313" key="4">
    <source>
        <dbReference type="Proteomes" id="UP000315440"/>
    </source>
</evidence>
<reference evidence="3 4" key="1">
    <citation type="submission" date="2019-02" db="EMBL/GenBank/DDBJ databases">
        <title>Deep-cultivation of Planctomycetes and their phenomic and genomic characterization uncovers novel biology.</title>
        <authorList>
            <person name="Wiegand S."/>
            <person name="Jogler M."/>
            <person name="Boedeker C."/>
            <person name="Pinto D."/>
            <person name="Vollmers J."/>
            <person name="Rivas-Marin E."/>
            <person name="Kohn T."/>
            <person name="Peeters S.H."/>
            <person name="Heuer A."/>
            <person name="Rast P."/>
            <person name="Oberbeckmann S."/>
            <person name="Bunk B."/>
            <person name="Jeske O."/>
            <person name="Meyerdierks A."/>
            <person name="Storesund J.E."/>
            <person name="Kallscheuer N."/>
            <person name="Luecker S."/>
            <person name="Lage O.M."/>
            <person name="Pohl T."/>
            <person name="Merkel B.J."/>
            <person name="Hornburger P."/>
            <person name="Mueller R.-W."/>
            <person name="Bruemmer F."/>
            <person name="Labrenz M."/>
            <person name="Spormann A.M."/>
            <person name="Op Den Camp H."/>
            <person name="Overmann J."/>
            <person name="Amann R."/>
            <person name="Jetten M.S.M."/>
            <person name="Mascher T."/>
            <person name="Medema M.H."/>
            <person name="Devos D.P."/>
            <person name="Kaster A.-K."/>
            <person name="Ovreas L."/>
            <person name="Rohde M."/>
            <person name="Galperin M.Y."/>
            <person name="Jogler C."/>
        </authorList>
    </citation>
    <scope>NUCLEOTIDE SEQUENCE [LARGE SCALE GENOMIC DNA]</scope>
    <source>
        <strain evidence="3 4">Mal64</strain>
    </source>
</reference>
<proteinExistence type="predicted"/>
<dbReference type="EMBL" id="SJPQ01000002">
    <property type="protein sequence ID" value="TWT88586.1"/>
    <property type="molecule type" value="Genomic_DNA"/>
</dbReference>
<evidence type="ECO:0000313" key="3">
    <source>
        <dbReference type="EMBL" id="TWT88586.1"/>
    </source>
</evidence>
<protein>
    <submittedName>
        <fullName evidence="3">Uncharacterized protein</fullName>
    </submittedName>
</protein>
<gene>
    <name evidence="3" type="ORF">Mal64_20700</name>
</gene>
<comment type="caution">
    <text evidence="3">The sequence shown here is derived from an EMBL/GenBank/DDBJ whole genome shotgun (WGS) entry which is preliminary data.</text>
</comment>
<keyword evidence="2" id="KW-0472">Membrane</keyword>
<dbReference type="Proteomes" id="UP000315440">
    <property type="component" value="Unassembled WGS sequence"/>
</dbReference>
<name>A0A5C5ZNA5_9BACT</name>
<feature type="transmembrane region" description="Helical" evidence="2">
    <location>
        <begin position="31"/>
        <end position="52"/>
    </location>
</feature>
<keyword evidence="2" id="KW-1133">Transmembrane helix</keyword>
<accession>A0A5C5ZNA5</accession>
<feature type="region of interest" description="Disordered" evidence="1">
    <location>
        <begin position="66"/>
        <end position="105"/>
    </location>
</feature>